<evidence type="ECO:0000313" key="6">
    <source>
        <dbReference type="Proteomes" id="UP000528286"/>
    </source>
</evidence>
<evidence type="ECO:0000256" key="1">
    <source>
        <dbReference type="ARBA" id="ARBA00009477"/>
    </source>
</evidence>
<protein>
    <submittedName>
        <fullName evidence="5">HlyD family secretion protein</fullName>
    </submittedName>
</protein>
<organism evidence="5 6">
    <name type="scientific">Gellertiella hungarica</name>
    <dbReference type="NCBI Taxonomy" id="1572859"/>
    <lineage>
        <taxon>Bacteria</taxon>
        <taxon>Pseudomonadati</taxon>
        <taxon>Pseudomonadota</taxon>
        <taxon>Alphaproteobacteria</taxon>
        <taxon>Hyphomicrobiales</taxon>
        <taxon>Rhizobiaceae</taxon>
        <taxon>Gellertiella</taxon>
    </lineage>
</organism>
<dbReference type="InterPro" id="IPR058649">
    <property type="entry name" value="CzcB_C"/>
</dbReference>
<sequence>MKHPLRNGFLLLLAAALVYGGYLVAMPRLFGTPVRPVLVSRGDIVETIVASGRAETPSGVDVASQVIGTVARVHVREGDRVRAGDVLVSLDDRQARAGVEQAQAALSQAEIRRRQLVDLTLPVARQTLIQAEATRINARAQLDRALKLADRSVASGASVEALQRAFDVADAQWRAAELAVKSASPGGGESALAEAAFAESSAKLRVAEAQLALTRVVSPIDGLVTHRDVEEGTIAQPGKALIHIAPNLAKELVVQVDERNLARIRPGQKAVASADADPAATFDAVLASIDSTIDADRGSVEVKFSLPKEPAFLKENMTVSVDVEIARRQQTLLLPVSAVRDAASTRPHVLVVEEGRAAERPVTLGARDAEMVEVLSGLKEGEAVIPAAAGAIAIGQKVRLEGGKDAP</sequence>
<dbReference type="Pfam" id="PF25954">
    <property type="entry name" value="Beta-barrel_RND_2"/>
    <property type="match status" value="1"/>
</dbReference>
<comment type="caution">
    <text evidence="5">The sequence shown here is derived from an EMBL/GenBank/DDBJ whole genome shotgun (WGS) entry which is preliminary data.</text>
</comment>
<dbReference type="Gene3D" id="2.40.420.20">
    <property type="match status" value="1"/>
</dbReference>
<dbReference type="EMBL" id="JACIEZ010000002">
    <property type="protein sequence ID" value="MBB4063977.1"/>
    <property type="molecule type" value="Genomic_DNA"/>
</dbReference>
<dbReference type="InterPro" id="IPR058625">
    <property type="entry name" value="MdtA-like_BSH"/>
</dbReference>
<name>A0A7W6J4N6_9HYPH</name>
<keyword evidence="6" id="KW-1185">Reference proteome</keyword>
<dbReference type="PANTHER" id="PTHR30469:SF15">
    <property type="entry name" value="HLYD FAMILY OF SECRETION PROTEINS"/>
    <property type="match status" value="1"/>
</dbReference>
<reference evidence="5 6" key="1">
    <citation type="submission" date="2020-08" db="EMBL/GenBank/DDBJ databases">
        <title>Genomic Encyclopedia of Type Strains, Phase IV (KMG-IV): sequencing the most valuable type-strain genomes for metagenomic binning, comparative biology and taxonomic classification.</title>
        <authorList>
            <person name="Goeker M."/>
        </authorList>
    </citation>
    <scope>NUCLEOTIDE SEQUENCE [LARGE SCALE GENOMIC DNA]</scope>
    <source>
        <strain evidence="5 6">DSM 29853</strain>
    </source>
</reference>
<dbReference type="GO" id="GO:1990281">
    <property type="term" value="C:efflux pump complex"/>
    <property type="evidence" value="ECO:0007669"/>
    <property type="project" value="TreeGrafter"/>
</dbReference>
<dbReference type="PRINTS" id="PR01490">
    <property type="entry name" value="RTXTOXIND"/>
</dbReference>
<dbReference type="SUPFAM" id="SSF111369">
    <property type="entry name" value="HlyD-like secretion proteins"/>
    <property type="match status" value="2"/>
</dbReference>
<dbReference type="Pfam" id="PF25975">
    <property type="entry name" value="CzcB_C"/>
    <property type="match status" value="1"/>
</dbReference>
<feature type="domain" description="CzcB-like C-terminal circularly permuted SH3-like" evidence="4">
    <location>
        <begin position="345"/>
        <end position="385"/>
    </location>
</feature>
<evidence type="ECO:0000313" key="5">
    <source>
        <dbReference type="EMBL" id="MBB4063977.1"/>
    </source>
</evidence>
<feature type="domain" description="Multidrug resistance protein MdtA-like barrel-sandwich hybrid" evidence="2">
    <location>
        <begin position="60"/>
        <end position="241"/>
    </location>
</feature>
<dbReference type="GO" id="GO:0015562">
    <property type="term" value="F:efflux transmembrane transporter activity"/>
    <property type="evidence" value="ECO:0007669"/>
    <property type="project" value="TreeGrafter"/>
</dbReference>
<dbReference type="Pfam" id="PF25917">
    <property type="entry name" value="BSH_RND"/>
    <property type="match status" value="1"/>
</dbReference>
<dbReference type="Gene3D" id="1.10.287.470">
    <property type="entry name" value="Helix hairpin bin"/>
    <property type="match status" value="2"/>
</dbReference>
<accession>A0A7W6J4N6</accession>
<dbReference type="RefSeq" id="WP_183365199.1">
    <property type="nucleotide sequence ID" value="NZ_JACIEZ010000002.1"/>
</dbReference>
<evidence type="ECO:0000259" key="2">
    <source>
        <dbReference type="Pfam" id="PF25917"/>
    </source>
</evidence>
<dbReference type="AlphaFoldDB" id="A0A7W6J4N6"/>
<dbReference type="Gene3D" id="2.40.50.100">
    <property type="match status" value="2"/>
</dbReference>
<dbReference type="InterPro" id="IPR058792">
    <property type="entry name" value="Beta-barrel_RND_2"/>
</dbReference>
<gene>
    <name evidence="5" type="ORF">GGR23_001154</name>
</gene>
<feature type="domain" description="CusB-like beta-barrel" evidence="3">
    <location>
        <begin position="252"/>
        <end position="323"/>
    </location>
</feature>
<dbReference type="PANTHER" id="PTHR30469">
    <property type="entry name" value="MULTIDRUG RESISTANCE PROTEIN MDTA"/>
    <property type="match status" value="1"/>
</dbReference>
<evidence type="ECO:0000259" key="3">
    <source>
        <dbReference type="Pfam" id="PF25954"/>
    </source>
</evidence>
<dbReference type="NCBIfam" id="TIGR01730">
    <property type="entry name" value="RND_mfp"/>
    <property type="match status" value="1"/>
</dbReference>
<evidence type="ECO:0000259" key="4">
    <source>
        <dbReference type="Pfam" id="PF25975"/>
    </source>
</evidence>
<dbReference type="Proteomes" id="UP000528286">
    <property type="component" value="Unassembled WGS sequence"/>
</dbReference>
<dbReference type="InterPro" id="IPR006143">
    <property type="entry name" value="RND_pump_MFP"/>
</dbReference>
<dbReference type="Gene3D" id="2.40.30.170">
    <property type="match status" value="1"/>
</dbReference>
<proteinExistence type="inferred from homology"/>
<comment type="similarity">
    <text evidence="1">Belongs to the membrane fusion protein (MFP) (TC 8.A.1) family.</text>
</comment>